<gene>
    <name evidence="1" type="ORF">INT08_10000</name>
</gene>
<dbReference type="Proteomes" id="UP000619838">
    <property type="component" value="Unassembled WGS sequence"/>
</dbReference>
<proteinExistence type="predicted"/>
<accession>A0ABR9XU61</accession>
<keyword evidence="2" id="KW-1185">Reference proteome</keyword>
<dbReference type="RefSeq" id="WP_148037606.1">
    <property type="nucleotide sequence ID" value="NZ_JABVZQ010000010.1"/>
</dbReference>
<evidence type="ECO:0000313" key="1">
    <source>
        <dbReference type="EMBL" id="MBF0637499.1"/>
    </source>
</evidence>
<name>A0ABR9XU61_9CHLB</name>
<protein>
    <recommendedName>
        <fullName evidence="3">Rubrerythrin diiron-binding domain-containing protein</fullName>
    </recommendedName>
</protein>
<dbReference type="EMBL" id="JADGII010000023">
    <property type="protein sequence ID" value="MBF0637499.1"/>
    <property type="molecule type" value="Genomic_DNA"/>
</dbReference>
<evidence type="ECO:0008006" key="3">
    <source>
        <dbReference type="Google" id="ProtNLM"/>
    </source>
</evidence>
<sequence>MITRQELIKRLKDDIKTEEVAVSLYTKHLKDTLQLADLSEEKRNRMAFLLERLTEDSRIHEQVMQDLLSRISNSGQDVF</sequence>
<reference evidence="1 2" key="1">
    <citation type="journal article" date="2020" name="Microorganisms">
        <title>Simultaneous Genome Sequencing of Prosthecochloris ethylica and Desulfuromonas acetoxidans within a Syntrophic Mixture Reveals Unique Pili and Protein Interactions.</title>
        <authorList>
            <person name="Kyndt J.A."/>
            <person name="Van Beeumen J.J."/>
            <person name="Meyer T.E."/>
        </authorList>
    </citation>
    <scope>NUCLEOTIDE SEQUENCE [LARGE SCALE GENOMIC DNA]</scope>
    <source>
        <strain evidence="1 2">N3</strain>
    </source>
</reference>
<comment type="caution">
    <text evidence="1">The sequence shown here is derived from an EMBL/GenBank/DDBJ whole genome shotgun (WGS) entry which is preliminary data.</text>
</comment>
<evidence type="ECO:0000313" key="2">
    <source>
        <dbReference type="Proteomes" id="UP000619838"/>
    </source>
</evidence>
<organism evidence="1 2">
    <name type="scientific">Prosthecochloris ethylica</name>
    <dbReference type="NCBI Taxonomy" id="2743976"/>
    <lineage>
        <taxon>Bacteria</taxon>
        <taxon>Pseudomonadati</taxon>
        <taxon>Chlorobiota</taxon>
        <taxon>Chlorobiia</taxon>
        <taxon>Chlorobiales</taxon>
        <taxon>Chlorobiaceae</taxon>
        <taxon>Prosthecochloris</taxon>
    </lineage>
</organism>